<dbReference type="Pfam" id="PF00172">
    <property type="entry name" value="Zn_clus"/>
    <property type="match status" value="1"/>
</dbReference>
<evidence type="ECO:0000256" key="1">
    <source>
        <dbReference type="ARBA" id="ARBA00023242"/>
    </source>
</evidence>
<evidence type="ECO:0000256" key="2">
    <source>
        <dbReference type="SAM" id="MobiDB-lite"/>
    </source>
</evidence>
<dbReference type="InterPro" id="IPR021858">
    <property type="entry name" value="Fun_TF"/>
</dbReference>
<dbReference type="HOGENOM" id="CLU_013866_5_1_1"/>
<dbReference type="InterPro" id="IPR053175">
    <property type="entry name" value="DHMBA_Reg_Transcription_Factor"/>
</dbReference>
<dbReference type="STRING" id="913774.A0A0C3DJ57"/>
<accession>A0A0C3DJ57</accession>
<dbReference type="Gene3D" id="4.10.240.10">
    <property type="entry name" value="Zn(2)-C6 fungal-type DNA-binding domain"/>
    <property type="match status" value="1"/>
</dbReference>
<dbReference type="PANTHER" id="PTHR38791">
    <property type="entry name" value="ZN(II)2CYS6 TRANSCRIPTION FACTOR (EUROFUNG)-RELATED-RELATED"/>
    <property type="match status" value="1"/>
</dbReference>
<reference evidence="5" key="2">
    <citation type="submission" date="2015-01" db="EMBL/GenBank/DDBJ databases">
        <title>Evolutionary Origins and Diversification of the Mycorrhizal Mutualists.</title>
        <authorList>
            <consortium name="DOE Joint Genome Institute"/>
            <consortium name="Mycorrhizal Genomics Consortium"/>
            <person name="Kohler A."/>
            <person name="Kuo A."/>
            <person name="Nagy L.G."/>
            <person name="Floudas D."/>
            <person name="Copeland A."/>
            <person name="Barry K.W."/>
            <person name="Cichocki N."/>
            <person name="Veneault-Fourrey C."/>
            <person name="LaButti K."/>
            <person name="Lindquist E.A."/>
            <person name="Lipzen A."/>
            <person name="Lundell T."/>
            <person name="Morin E."/>
            <person name="Murat C."/>
            <person name="Riley R."/>
            <person name="Ohm R."/>
            <person name="Sun H."/>
            <person name="Tunlid A."/>
            <person name="Henrissat B."/>
            <person name="Grigoriev I.V."/>
            <person name="Hibbett D.S."/>
            <person name="Martin F."/>
        </authorList>
    </citation>
    <scope>NUCLEOTIDE SEQUENCE [LARGE SCALE GENOMIC DNA]</scope>
    <source>
        <strain evidence="5">Zn</strain>
    </source>
</reference>
<feature type="region of interest" description="Disordered" evidence="2">
    <location>
        <begin position="60"/>
        <end position="95"/>
    </location>
</feature>
<proteinExistence type="predicted"/>
<dbReference type="SMART" id="SM00066">
    <property type="entry name" value="GAL4"/>
    <property type="match status" value="1"/>
</dbReference>
<dbReference type="GO" id="GO:0008270">
    <property type="term" value="F:zinc ion binding"/>
    <property type="evidence" value="ECO:0007669"/>
    <property type="project" value="InterPro"/>
</dbReference>
<dbReference type="Proteomes" id="UP000054321">
    <property type="component" value="Unassembled WGS sequence"/>
</dbReference>
<dbReference type="SUPFAM" id="SSF57701">
    <property type="entry name" value="Zn2/Cys6 DNA-binding domain"/>
    <property type="match status" value="1"/>
</dbReference>
<evidence type="ECO:0000259" key="3">
    <source>
        <dbReference type="PROSITE" id="PS50048"/>
    </source>
</evidence>
<dbReference type="GO" id="GO:0000981">
    <property type="term" value="F:DNA-binding transcription factor activity, RNA polymerase II-specific"/>
    <property type="evidence" value="ECO:0007669"/>
    <property type="project" value="InterPro"/>
</dbReference>
<dbReference type="InterPro" id="IPR036864">
    <property type="entry name" value="Zn2-C6_fun-type_DNA-bd_sf"/>
</dbReference>
<gene>
    <name evidence="4" type="ORF">OIDMADRAFT_161879</name>
</gene>
<sequence length="533" mass="60720">MVYCGKPSKGCSSCRLRRIKCDQKDPSCSQCTRAGKSCPGYRDQLSLMFRNENSKVVRRVRGSGRSLDQGWSPEQKPSFAPSPQPNHSISPRPVENYNTPSIPALPWDSELQSILSAVYPLELDLHTPEHRGLAFFFTHYSSINSPFIDGTLDPKMSPLVVDLQRSKPFYDAVLSIGLAGLSNVTNDKSLMLAAKHKHAETLSHVAGVLNKIDSADLEETLKQVMLLGIFEVVDCDDSPFRKRGLHLDGAAALLRAITQNEMLNKMGQPVIRMQLQLCFVVVCFIRYFEVGKNIPPEFAETIYRLQEVQFEEDLPAANLISVISHFIEFYARMKRSELSDPEAIIRSALICEAELEQWEQLLPDEWRPKITFPVESEPSMYKDYYKAYRDLWTARIWGHYHWARILINEIILVQFNNLEWHMLDQQLQRDRCLQTISRIALDICNSVPSQFFRHSTWYGGGDRVPQMTGVFLLLFPLAVAGGASGVPDDLHHWVVKLLEQIGRQMGVRLALALIPRTKLRREATKMGEQGLYR</sequence>
<dbReference type="AlphaFoldDB" id="A0A0C3DJ57"/>
<feature type="domain" description="Zn(2)-C6 fungal-type" evidence="3">
    <location>
        <begin position="10"/>
        <end position="38"/>
    </location>
</feature>
<dbReference type="PANTHER" id="PTHR38791:SF5">
    <property type="entry name" value="TRANSCRIPTION FACTOR DBAG-RELATED"/>
    <property type="match status" value="1"/>
</dbReference>
<dbReference type="CDD" id="cd12148">
    <property type="entry name" value="fungal_TF_MHR"/>
    <property type="match status" value="1"/>
</dbReference>
<dbReference type="PROSITE" id="PS00463">
    <property type="entry name" value="ZN2_CY6_FUNGAL_1"/>
    <property type="match status" value="1"/>
</dbReference>
<dbReference type="CDD" id="cd00067">
    <property type="entry name" value="GAL4"/>
    <property type="match status" value="1"/>
</dbReference>
<dbReference type="PROSITE" id="PS50048">
    <property type="entry name" value="ZN2_CY6_FUNGAL_2"/>
    <property type="match status" value="1"/>
</dbReference>
<name>A0A0C3DJ57_OIDMZ</name>
<dbReference type="OrthoDB" id="5280547at2759"/>
<dbReference type="InParanoid" id="A0A0C3DJ57"/>
<keyword evidence="1" id="KW-0539">Nucleus</keyword>
<dbReference type="InterPro" id="IPR001138">
    <property type="entry name" value="Zn2Cys6_DnaBD"/>
</dbReference>
<organism evidence="4 5">
    <name type="scientific">Oidiodendron maius (strain Zn)</name>
    <dbReference type="NCBI Taxonomy" id="913774"/>
    <lineage>
        <taxon>Eukaryota</taxon>
        <taxon>Fungi</taxon>
        <taxon>Dikarya</taxon>
        <taxon>Ascomycota</taxon>
        <taxon>Pezizomycotina</taxon>
        <taxon>Leotiomycetes</taxon>
        <taxon>Leotiomycetes incertae sedis</taxon>
        <taxon>Myxotrichaceae</taxon>
        <taxon>Oidiodendron</taxon>
    </lineage>
</organism>
<evidence type="ECO:0000313" key="5">
    <source>
        <dbReference type="Proteomes" id="UP000054321"/>
    </source>
</evidence>
<evidence type="ECO:0000313" key="4">
    <source>
        <dbReference type="EMBL" id="KIN02038.1"/>
    </source>
</evidence>
<keyword evidence="5" id="KW-1185">Reference proteome</keyword>
<reference evidence="4 5" key="1">
    <citation type="submission" date="2014-04" db="EMBL/GenBank/DDBJ databases">
        <authorList>
            <consortium name="DOE Joint Genome Institute"/>
            <person name="Kuo A."/>
            <person name="Martino E."/>
            <person name="Perotto S."/>
            <person name="Kohler A."/>
            <person name="Nagy L.G."/>
            <person name="Floudas D."/>
            <person name="Copeland A."/>
            <person name="Barry K.W."/>
            <person name="Cichocki N."/>
            <person name="Veneault-Fourrey C."/>
            <person name="LaButti K."/>
            <person name="Lindquist E.A."/>
            <person name="Lipzen A."/>
            <person name="Lundell T."/>
            <person name="Morin E."/>
            <person name="Murat C."/>
            <person name="Sun H."/>
            <person name="Tunlid A."/>
            <person name="Henrissat B."/>
            <person name="Grigoriev I.V."/>
            <person name="Hibbett D.S."/>
            <person name="Martin F."/>
            <person name="Nordberg H.P."/>
            <person name="Cantor M.N."/>
            <person name="Hua S.X."/>
        </authorList>
    </citation>
    <scope>NUCLEOTIDE SEQUENCE [LARGE SCALE GENOMIC DNA]</scope>
    <source>
        <strain evidence="4 5">Zn</strain>
    </source>
</reference>
<dbReference type="Pfam" id="PF11951">
    <property type="entry name" value="Fungal_trans_2"/>
    <property type="match status" value="1"/>
</dbReference>
<dbReference type="EMBL" id="KN832875">
    <property type="protein sequence ID" value="KIN02038.1"/>
    <property type="molecule type" value="Genomic_DNA"/>
</dbReference>
<protein>
    <recommendedName>
        <fullName evidence="3">Zn(2)-C6 fungal-type domain-containing protein</fullName>
    </recommendedName>
</protein>